<protein>
    <submittedName>
        <fullName evidence="1">Uncharacterized protein</fullName>
    </submittedName>
</protein>
<organism evidence="1 2">
    <name type="scientific">Botrytis tulipae</name>
    <dbReference type="NCBI Taxonomy" id="87230"/>
    <lineage>
        <taxon>Eukaryota</taxon>
        <taxon>Fungi</taxon>
        <taxon>Dikarya</taxon>
        <taxon>Ascomycota</taxon>
        <taxon>Pezizomycotina</taxon>
        <taxon>Leotiomycetes</taxon>
        <taxon>Helotiales</taxon>
        <taxon>Sclerotiniaceae</taxon>
        <taxon>Botrytis</taxon>
    </lineage>
</organism>
<sequence length="368" mass="41893">MTDLSKANEFPLLKGSIDLLLLLPTISTALKISFTFRPVVKLCKHNIYAEHPPLPGLLFELAAASSLEIFEPKPHFLIAGVARQIGEWAIQTPENRNEFYETFRKEGIFGLFELCKKRGNLSLDEMRDLFDRKSTLRSLVLIHLQRCNRGFYDESTEMLPYLQIAMFGDLFAASVRNFCEPGATNPLHTSIRLDCWAKCCPDISCNDSWDAIDAQPSWIGSCQMYNIMKVLQVTATLQTPTLISMMKRIPKCFVTSADDCRDISYDNTYHDRNFAFSTFIYLQGWDSLDLMFQVEVGTTSLNAQAAVDAAMIAFRMETSQVTNFKIIRDNMIEGTFEDLGSVVSIELDTHFVCDQRLLRNMLYSQVEL</sequence>
<dbReference type="EMBL" id="PQXH01000143">
    <property type="protein sequence ID" value="TGO10140.1"/>
    <property type="molecule type" value="Genomic_DNA"/>
</dbReference>
<dbReference type="Proteomes" id="UP000297777">
    <property type="component" value="Unassembled WGS sequence"/>
</dbReference>
<evidence type="ECO:0000313" key="2">
    <source>
        <dbReference type="Proteomes" id="UP000297777"/>
    </source>
</evidence>
<evidence type="ECO:0000313" key="1">
    <source>
        <dbReference type="EMBL" id="TGO10140.1"/>
    </source>
</evidence>
<keyword evidence="2" id="KW-1185">Reference proteome</keyword>
<reference evidence="1 2" key="1">
    <citation type="submission" date="2017-12" db="EMBL/GenBank/DDBJ databases">
        <title>Comparative genomics of Botrytis spp.</title>
        <authorList>
            <person name="Valero-Jimenez C.A."/>
            <person name="Tapia P."/>
            <person name="Veloso J."/>
            <person name="Silva-Moreno E."/>
            <person name="Staats M."/>
            <person name="Valdes J.H."/>
            <person name="Van Kan J.A.L."/>
        </authorList>
    </citation>
    <scope>NUCLEOTIDE SEQUENCE [LARGE SCALE GENOMIC DNA]</scope>
    <source>
        <strain evidence="1 2">Bt9001</strain>
    </source>
</reference>
<name>A0A4Z1EF66_9HELO</name>
<proteinExistence type="predicted"/>
<comment type="caution">
    <text evidence="1">The sequence shown here is derived from an EMBL/GenBank/DDBJ whole genome shotgun (WGS) entry which is preliminary data.</text>
</comment>
<dbReference type="OrthoDB" id="2853639at2759"/>
<accession>A0A4Z1EF66</accession>
<dbReference type="AlphaFoldDB" id="A0A4Z1EF66"/>
<gene>
    <name evidence="1" type="ORF">BTUL_0143g00110</name>
</gene>